<keyword evidence="7 19" id="KW-0732">Signal</keyword>
<keyword evidence="8" id="KW-0378">Hydrolase</keyword>
<protein>
    <recommendedName>
        <fullName evidence="15">Probable beta-glucosidase G</fullName>
        <ecNumber evidence="5">3.2.1.21</ecNumber>
    </recommendedName>
    <alternativeName>
        <fullName evidence="16">Beta-D-glucoside glucohydrolase G</fullName>
    </alternativeName>
    <alternativeName>
        <fullName evidence="17">Cellobiase G</fullName>
    </alternativeName>
    <alternativeName>
        <fullName evidence="18">Gentiobiase G</fullName>
    </alternativeName>
</protein>
<evidence type="ECO:0000313" key="22">
    <source>
        <dbReference type="Proteomes" id="UP000326268"/>
    </source>
</evidence>
<comment type="pathway">
    <text evidence="3">Glycan metabolism; cellulose degradation.</text>
</comment>
<dbReference type="InterPro" id="IPR017853">
    <property type="entry name" value="GH"/>
</dbReference>
<dbReference type="Gene3D" id="3.40.50.1700">
    <property type="entry name" value="Glycoside hydrolase family 3 C-terminal domain"/>
    <property type="match status" value="1"/>
</dbReference>
<dbReference type="Pfam" id="PF01915">
    <property type="entry name" value="Glyco_hydro_3_C"/>
    <property type="match status" value="1"/>
</dbReference>
<evidence type="ECO:0000256" key="11">
    <source>
        <dbReference type="ARBA" id="ARBA00023277"/>
    </source>
</evidence>
<dbReference type="InterPro" id="IPR013783">
    <property type="entry name" value="Ig-like_fold"/>
</dbReference>
<name>A0A5N7AI55_9EURO</name>
<evidence type="ECO:0000256" key="6">
    <source>
        <dbReference type="ARBA" id="ARBA00022525"/>
    </source>
</evidence>
<comment type="function">
    <text evidence="14">Beta-glucosidases are one of a number of cellulolytic enzymes involved in the degradation of cellulosic biomass. Catalyzes the last step releasing glucose from the inhibitory cellobiose.</text>
</comment>
<dbReference type="GO" id="GO:0030245">
    <property type="term" value="P:cellulose catabolic process"/>
    <property type="evidence" value="ECO:0007669"/>
    <property type="project" value="UniProtKB-KW"/>
</dbReference>
<evidence type="ECO:0000256" key="17">
    <source>
        <dbReference type="ARBA" id="ARBA00041601"/>
    </source>
</evidence>
<evidence type="ECO:0000256" key="13">
    <source>
        <dbReference type="ARBA" id="ARBA00023326"/>
    </source>
</evidence>
<dbReference type="GO" id="GO:0008422">
    <property type="term" value="F:beta-glucosidase activity"/>
    <property type="evidence" value="ECO:0007669"/>
    <property type="project" value="UniProtKB-EC"/>
</dbReference>
<feature type="domain" description="Fibronectin type III-like" evidence="20">
    <location>
        <begin position="717"/>
        <end position="789"/>
    </location>
</feature>
<evidence type="ECO:0000256" key="12">
    <source>
        <dbReference type="ARBA" id="ARBA00023295"/>
    </source>
</evidence>
<evidence type="ECO:0000256" key="14">
    <source>
        <dbReference type="ARBA" id="ARBA00024983"/>
    </source>
</evidence>
<comment type="subcellular location">
    <subcellularLocation>
        <location evidence="2">Secreted</location>
    </subcellularLocation>
</comment>
<dbReference type="InterPro" id="IPR002772">
    <property type="entry name" value="Glyco_hydro_3_C"/>
</dbReference>
<dbReference type="EC" id="3.2.1.21" evidence="5"/>
<keyword evidence="11" id="KW-0119">Carbohydrate metabolism</keyword>
<reference evidence="21 22" key="1">
    <citation type="submission" date="2019-04" db="EMBL/GenBank/DDBJ databases">
        <title>Friends and foes A comparative genomics studyof 23 Aspergillus species from section Flavi.</title>
        <authorList>
            <consortium name="DOE Joint Genome Institute"/>
            <person name="Kjaerbolling I."/>
            <person name="Vesth T."/>
            <person name="Frisvad J.C."/>
            <person name="Nybo J.L."/>
            <person name="Theobald S."/>
            <person name="Kildgaard S."/>
            <person name="Isbrandt T."/>
            <person name="Kuo A."/>
            <person name="Sato A."/>
            <person name="Lyhne E.K."/>
            <person name="Kogle M.E."/>
            <person name="Wiebenga A."/>
            <person name="Kun R.S."/>
            <person name="Lubbers R.J."/>
            <person name="Makela M.R."/>
            <person name="Barry K."/>
            <person name="Chovatia M."/>
            <person name="Clum A."/>
            <person name="Daum C."/>
            <person name="Haridas S."/>
            <person name="He G."/>
            <person name="LaButti K."/>
            <person name="Lipzen A."/>
            <person name="Mondo S."/>
            <person name="Riley R."/>
            <person name="Salamov A."/>
            <person name="Simmons B.A."/>
            <person name="Magnuson J.K."/>
            <person name="Henrissat B."/>
            <person name="Mortensen U.H."/>
            <person name="Larsen T.O."/>
            <person name="Devries R.P."/>
            <person name="Grigoriev I.V."/>
            <person name="Machida M."/>
            <person name="Baker S.E."/>
            <person name="Andersen M.R."/>
        </authorList>
    </citation>
    <scope>NUCLEOTIDE SEQUENCE [LARGE SCALE GENOMIC DNA]</scope>
    <source>
        <strain evidence="21 22">CBS 763.97</strain>
    </source>
</reference>
<dbReference type="Pfam" id="PF14310">
    <property type="entry name" value="Fn3-like"/>
    <property type="match status" value="1"/>
</dbReference>
<dbReference type="GeneID" id="43656344"/>
<evidence type="ECO:0000256" key="9">
    <source>
        <dbReference type="ARBA" id="ARBA00023001"/>
    </source>
</evidence>
<dbReference type="InterPro" id="IPR001764">
    <property type="entry name" value="Glyco_hydro_3_N"/>
</dbReference>
<evidence type="ECO:0000256" key="19">
    <source>
        <dbReference type="SAM" id="SignalP"/>
    </source>
</evidence>
<sequence length="801" mass="86751">MKQFAIVFVVLALCQTPAAKAATGYTSPQVFPSPNATGDGGWSEAYHKAEELISKLSVEQKVSLVTGTIFGGSGCVGNINPIDSAGFKGLCLQDGPLSVRTADLASTFPAGVTVAASWDRELMYARGKALGAEFRGKGAHLINGPVAGPLGRHPMGGRNWEGFSPDPYLTGVAMNSTIRGTQDMGVQACAKHIIGNEQETQRTNSFSPNGTEVAAISSNIDDRTMHELYLWPFADAVKSGVASVMCAYNRINGTYSCENSKLLNGLLKSELGFQGYVISDWFSMHSGAPSALAGLDMNMPGVIRIEDMLSGNSYWGKNLTRAVGNHSVPESRLNDMTRRILTPYFYLGQDKDYPSVDPSSFHVLIKSYGLEPSQFGLPRAPPARDVRGNHKALIRQLGAAGIVLLKNTNSALPLKKPQNIGIFGYDAADVADGVNYQGNIIDALGPLTPHTGFTVGTLSVGGGSGSARNPYVVSPLQAIRDRSDARLQYILNNEFIIESGIATLYPDPDVCLVFLKTWSEEGRDRLSFENDYNSTQLVEKVASSCPNTVVITHSSGVNTLPWAHNTNVTAILAAHYPGQESGNSIVDVLFGDVNPSGRLPYTIPVHESDYDFPIVNITGPAAYDTAAWQSDFTEGLMIDYRHFDAMNIKPLYEFGFGLSYTTFDFEGELEAKSVKSILSQFPNSTTRIAPGGNPDLYTELFTATTTVRNTGKVDGDSVVQLYVSFEAARVPEGTPKKVLRGFEKVHLKAGEEAQVQFQLTRRDLSFWNTTAQNWQIPAGDAHVMLGFSSRDIRQKTDIKLL</sequence>
<dbReference type="PRINTS" id="PR00133">
    <property type="entry name" value="GLHYDRLASE3"/>
</dbReference>
<accession>A0A5N7AI55</accession>
<dbReference type="InterPro" id="IPR036962">
    <property type="entry name" value="Glyco_hydro_3_N_sf"/>
</dbReference>
<evidence type="ECO:0000256" key="16">
    <source>
        <dbReference type="ARBA" id="ARBA00041276"/>
    </source>
</evidence>
<evidence type="ECO:0000256" key="18">
    <source>
        <dbReference type="ARBA" id="ARBA00041808"/>
    </source>
</evidence>
<dbReference type="AlphaFoldDB" id="A0A5N7AI55"/>
<keyword evidence="13" id="KW-0624">Polysaccharide degradation</keyword>
<gene>
    <name evidence="21" type="ORF">BDV27DRAFT_154057</name>
</gene>
<organism evidence="21 22">
    <name type="scientific">Aspergillus caelatus</name>
    <dbReference type="NCBI Taxonomy" id="61420"/>
    <lineage>
        <taxon>Eukaryota</taxon>
        <taxon>Fungi</taxon>
        <taxon>Dikarya</taxon>
        <taxon>Ascomycota</taxon>
        <taxon>Pezizomycotina</taxon>
        <taxon>Eurotiomycetes</taxon>
        <taxon>Eurotiomycetidae</taxon>
        <taxon>Eurotiales</taxon>
        <taxon>Aspergillaceae</taxon>
        <taxon>Aspergillus</taxon>
        <taxon>Aspergillus subgen. Circumdati</taxon>
    </lineage>
</organism>
<evidence type="ECO:0000256" key="15">
    <source>
        <dbReference type="ARBA" id="ARBA00039579"/>
    </source>
</evidence>
<dbReference type="Proteomes" id="UP000326268">
    <property type="component" value="Unassembled WGS sequence"/>
</dbReference>
<feature type="chain" id="PRO_5024962823" description="Probable beta-glucosidase G" evidence="19">
    <location>
        <begin position="22"/>
        <end position="801"/>
    </location>
</feature>
<keyword evidence="9" id="KW-0136">Cellulose degradation</keyword>
<evidence type="ECO:0000256" key="4">
    <source>
        <dbReference type="ARBA" id="ARBA00005336"/>
    </source>
</evidence>
<dbReference type="PANTHER" id="PTHR42715">
    <property type="entry name" value="BETA-GLUCOSIDASE"/>
    <property type="match status" value="1"/>
</dbReference>
<keyword evidence="22" id="KW-1185">Reference proteome</keyword>
<evidence type="ECO:0000256" key="1">
    <source>
        <dbReference type="ARBA" id="ARBA00000448"/>
    </source>
</evidence>
<dbReference type="InterPro" id="IPR036881">
    <property type="entry name" value="Glyco_hydro_3_C_sf"/>
</dbReference>
<evidence type="ECO:0000313" key="21">
    <source>
        <dbReference type="EMBL" id="KAE8368350.1"/>
    </source>
</evidence>
<dbReference type="Pfam" id="PF00933">
    <property type="entry name" value="Glyco_hydro_3"/>
    <property type="match status" value="1"/>
</dbReference>
<comment type="similarity">
    <text evidence="4">Belongs to the glycosyl hydrolase 3 family.</text>
</comment>
<dbReference type="GO" id="GO:0005576">
    <property type="term" value="C:extracellular region"/>
    <property type="evidence" value="ECO:0007669"/>
    <property type="project" value="UniProtKB-SubCell"/>
</dbReference>
<keyword evidence="6" id="KW-0964">Secreted</keyword>
<keyword evidence="10" id="KW-0325">Glycoprotein</keyword>
<dbReference type="OrthoDB" id="416222at2759"/>
<comment type="catalytic activity">
    <reaction evidence="1">
        <text>Hydrolysis of terminal, non-reducing beta-D-glucosyl residues with release of beta-D-glucose.</text>
        <dbReference type="EC" id="3.2.1.21"/>
    </reaction>
</comment>
<dbReference type="SMART" id="SM01217">
    <property type="entry name" value="Fn3_like"/>
    <property type="match status" value="1"/>
</dbReference>
<dbReference type="PANTHER" id="PTHR42715:SF12">
    <property type="entry name" value="BETA-GLUCOSIDASE G-RELATED"/>
    <property type="match status" value="1"/>
</dbReference>
<keyword evidence="12" id="KW-0326">Glycosidase</keyword>
<proteinExistence type="inferred from homology"/>
<dbReference type="Gene3D" id="2.60.40.10">
    <property type="entry name" value="Immunoglobulins"/>
    <property type="match status" value="1"/>
</dbReference>
<dbReference type="SUPFAM" id="SSF51445">
    <property type="entry name" value="(Trans)glycosidases"/>
    <property type="match status" value="1"/>
</dbReference>
<evidence type="ECO:0000256" key="7">
    <source>
        <dbReference type="ARBA" id="ARBA00022729"/>
    </source>
</evidence>
<evidence type="ECO:0000256" key="8">
    <source>
        <dbReference type="ARBA" id="ARBA00022801"/>
    </source>
</evidence>
<dbReference type="FunFam" id="3.20.20.300:FF:000002">
    <property type="entry name" value="Probable beta-glucosidase"/>
    <property type="match status" value="1"/>
</dbReference>
<dbReference type="EMBL" id="ML737585">
    <property type="protein sequence ID" value="KAE8368350.1"/>
    <property type="molecule type" value="Genomic_DNA"/>
</dbReference>
<dbReference type="InterPro" id="IPR026891">
    <property type="entry name" value="Fn3-like"/>
</dbReference>
<evidence type="ECO:0000256" key="10">
    <source>
        <dbReference type="ARBA" id="ARBA00023180"/>
    </source>
</evidence>
<dbReference type="Gene3D" id="3.20.20.300">
    <property type="entry name" value="Glycoside hydrolase, family 3, N-terminal domain"/>
    <property type="match status" value="1"/>
</dbReference>
<dbReference type="SUPFAM" id="SSF52279">
    <property type="entry name" value="Beta-D-glucan exohydrolase, C-terminal domain"/>
    <property type="match status" value="1"/>
</dbReference>
<dbReference type="RefSeq" id="XP_031931431.1">
    <property type="nucleotide sequence ID" value="XM_032071898.1"/>
</dbReference>
<feature type="signal peptide" evidence="19">
    <location>
        <begin position="1"/>
        <end position="21"/>
    </location>
</feature>
<evidence type="ECO:0000256" key="5">
    <source>
        <dbReference type="ARBA" id="ARBA00012744"/>
    </source>
</evidence>
<evidence type="ECO:0000256" key="2">
    <source>
        <dbReference type="ARBA" id="ARBA00004613"/>
    </source>
</evidence>
<evidence type="ECO:0000256" key="3">
    <source>
        <dbReference type="ARBA" id="ARBA00004987"/>
    </source>
</evidence>
<evidence type="ECO:0000259" key="20">
    <source>
        <dbReference type="SMART" id="SM01217"/>
    </source>
</evidence>
<dbReference type="InterPro" id="IPR050288">
    <property type="entry name" value="Cellulose_deg_GH3"/>
</dbReference>